<gene>
    <name evidence="3" type="ORF">COV72_01285</name>
</gene>
<dbReference type="PANTHER" id="PTHR39962:SF1">
    <property type="entry name" value="LPXI FAMILY PROTEIN"/>
    <property type="match status" value="1"/>
</dbReference>
<dbReference type="AlphaFoldDB" id="A0A2H0M1M5"/>
<organism evidence="3 4">
    <name type="scientific">Candidatus Ghiorseimicrobium undicola</name>
    <dbReference type="NCBI Taxonomy" id="1974746"/>
    <lineage>
        <taxon>Bacteria</taxon>
        <taxon>Pseudomonadati</taxon>
        <taxon>Candidatus Omnitrophota</taxon>
        <taxon>Candidatus Ghiorseimicrobium</taxon>
    </lineage>
</organism>
<reference evidence="3 4" key="1">
    <citation type="submission" date="2017-09" db="EMBL/GenBank/DDBJ databases">
        <title>Depth-based differentiation of microbial function through sediment-hosted aquifers and enrichment of novel symbionts in the deep terrestrial subsurface.</title>
        <authorList>
            <person name="Probst A.J."/>
            <person name="Ladd B."/>
            <person name="Jarett J.K."/>
            <person name="Geller-Mcgrath D.E."/>
            <person name="Sieber C.M."/>
            <person name="Emerson J.B."/>
            <person name="Anantharaman K."/>
            <person name="Thomas B.C."/>
            <person name="Malmstrom R."/>
            <person name="Stieglmeier M."/>
            <person name="Klingl A."/>
            <person name="Woyke T."/>
            <person name="Ryan C.M."/>
            <person name="Banfield J.F."/>
        </authorList>
    </citation>
    <scope>NUCLEOTIDE SEQUENCE [LARGE SCALE GENOMIC DNA]</scope>
    <source>
        <strain evidence="3">CG11_big_fil_rev_8_21_14_0_20_42_13</strain>
    </source>
</reference>
<evidence type="ECO:0000313" key="4">
    <source>
        <dbReference type="Proteomes" id="UP000229641"/>
    </source>
</evidence>
<dbReference type="InterPro" id="IPR053174">
    <property type="entry name" value="LpxI"/>
</dbReference>
<dbReference type="Proteomes" id="UP000229641">
    <property type="component" value="Unassembled WGS sequence"/>
</dbReference>
<dbReference type="EMBL" id="PCWA01000015">
    <property type="protein sequence ID" value="PIQ89824.1"/>
    <property type="molecule type" value="Genomic_DNA"/>
</dbReference>
<evidence type="ECO:0000313" key="3">
    <source>
        <dbReference type="EMBL" id="PIQ89824.1"/>
    </source>
</evidence>
<sequence length="288" mass="31753">MPVGLIRVSKIITKNIMEKNTFKKIGLIAGSGRFPLLFSQEAKKNGVSVVAIAVKGDTCNKLNRCVDKIIWLKISEFKRIFDIFKSENIDKAAMAGQISPRRLFDKRNNFGPELKKLLERIRDKKADTIFSAVAEELNSHGIEVISSLLFLSEYIPQKSVLTKRKPVDSQWQDIYFGLDIAKKIAGLDIGQTVVVKQKAVLAVEALEGTDVTIARGGLIGRGNSTVIKVSKPNQDMRFDVPVVGLKTMRRLSASGINCLALEAGRTIILDKKEVISFADKKGIIIAAV</sequence>
<dbReference type="PANTHER" id="PTHR39962">
    <property type="entry name" value="BLL4848 PROTEIN"/>
    <property type="match status" value="1"/>
</dbReference>
<protein>
    <recommendedName>
        <fullName evidence="5">UDP-2,3-diacylglucosamine pyrophosphatase</fullName>
    </recommendedName>
</protein>
<feature type="domain" description="LpxI C-terminal" evidence="1">
    <location>
        <begin position="158"/>
        <end position="285"/>
    </location>
</feature>
<name>A0A2H0M1M5_9BACT</name>
<comment type="caution">
    <text evidence="3">The sequence shown here is derived from an EMBL/GenBank/DDBJ whole genome shotgun (WGS) entry which is preliminary data.</text>
</comment>
<evidence type="ECO:0008006" key="5">
    <source>
        <dbReference type="Google" id="ProtNLM"/>
    </source>
</evidence>
<evidence type="ECO:0000259" key="2">
    <source>
        <dbReference type="Pfam" id="PF17930"/>
    </source>
</evidence>
<dbReference type="InterPro" id="IPR010415">
    <property type="entry name" value="LpxI_C"/>
</dbReference>
<dbReference type="InterPro" id="IPR041255">
    <property type="entry name" value="LpxI_N"/>
</dbReference>
<proteinExistence type="predicted"/>
<accession>A0A2H0M1M5</accession>
<dbReference type="InterPro" id="IPR043167">
    <property type="entry name" value="LpxI_C_sf"/>
</dbReference>
<dbReference type="Pfam" id="PF17930">
    <property type="entry name" value="LpxI_N"/>
    <property type="match status" value="1"/>
</dbReference>
<feature type="domain" description="LpxI N-terminal" evidence="2">
    <location>
        <begin position="24"/>
        <end position="152"/>
    </location>
</feature>
<dbReference type="Pfam" id="PF06230">
    <property type="entry name" value="LpxI_C"/>
    <property type="match status" value="1"/>
</dbReference>
<dbReference type="Gene3D" id="3.40.140.80">
    <property type="match status" value="1"/>
</dbReference>
<dbReference type="Gene3D" id="3.40.50.20">
    <property type="match status" value="1"/>
</dbReference>
<evidence type="ECO:0000259" key="1">
    <source>
        <dbReference type="Pfam" id="PF06230"/>
    </source>
</evidence>